<dbReference type="SUPFAM" id="SSF53850">
    <property type="entry name" value="Periplasmic binding protein-like II"/>
    <property type="match status" value="1"/>
</dbReference>
<dbReference type="CDD" id="cd08417">
    <property type="entry name" value="PBP2_Nitroaromatics_like"/>
    <property type="match status" value="1"/>
</dbReference>
<keyword evidence="7" id="KW-1185">Reference proteome</keyword>
<dbReference type="InterPro" id="IPR005119">
    <property type="entry name" value="LysR_subst-bd"/>
</dbReference>
<sequence length="304" mass="34803">MDIKALRQFDLNSLVTLNVLLEEKHVTHAAEKLNLTQSAVSRSLSKLREALDDPILVKSGKHLALTNKAERLQPILSRILQQIQDVLKPEQFDPKTHQGTIRLATTDYGTHTLLPKLIPLLAEEAPNVQISAVDWPSNLLTELETNKVDLIIGGTKEPPADIFQRVLAHDYFQGVVREGHPLSGNITLEDYLSLNHIMISPSGHGNSVIDELLEQRGYKRNVSVRVPHFFAALEVVANTDHMILLPNHFIRRYVDDAKFRVIEPPFEIPEMKVSMFWHARMHQDPLHKWFRSFIYEKVYSKVKR</sequence>
<dbReference type="PRINTS" id="PR00039">
    <property type="entry name" value="HTHLYSR"/>
</dbReference>
<name>A0ABV7HE64_9GAMM</name>
<reference evidence="7" key="1">
    <citation type="journal article" date="2019" name="Int. J. Syst. Evol. Microbiol.">
        <title>The Global Catalogue of Microorganisms (GCM) 10K type strain sequencing project: providing services to taxonomists for standard genome sequencing and annotation.</title>
        <authorList>
            <consortium name="The Broad Institute Genomics Platform"/>
            <consortium name="The Broad Institute Genome Sequencing Center for Infectious Disease"/>
            <person name="Wu L."/>
            <person name="Ma J."/>
        </authorList>
    </citation>
    <scope>NUCLEOTIDE SEQUENCE [LARGE SCALE GENOMIC DNA]</scope>
    <source>
        <strain evidence="7">KCTC 52438</strain>
    </source>
</reference>
<keyword evidence="4" id="KW-0804">Transcription</keyword>
<evidence type="ECO:0000313" key="6">
    <source>
        <dbReference type="EMBL" id="MFC3150943.1"/>
    </source>
</evidence>
<feature type="domain" description="HTH lysR-type" evidence="5">
    <location>
        <begin position="9"/>
        <end position="66"/>
    </location>
</feature>
<dbReference type="Gene3D" id="3.40.190.10">
    <property type="entry name" value="Periplasmic binding protein-like II"/>
    <property type="match status" value="2"/>
</dbReference>
<evidence type="ECO:0000256" key="3">
    <source>
        <dbReference type="ARBA" id="ARBA00023125"/>
    </source>
</evidence>
<dbReference type="InterPro" id="IPR037402">
    <property type="entry name" value="YidZ_PBP2"/>
</dbReference>
<dbReference type="InterPro" id="IPR000847">
    <property type="entry name" value="LysR_HTH_N"/>
</dbReference>
<comment type="similarity">
    <text evidence="1">Belongs to the LysR transcriptional regulatory family.</text>
</comment>
<dbReference type="Pfam" id="PF00126">
    <property type="entry name" value="HTH_1"/>
    <property type="match status" value="1"/>
</dbReference>
<dbReference type="Proteomes" id="UP001595476">
    <property type="component" value="Unassembled WGS sequence"/>
</dbReference>
<protein>
    <submittedName>
        <fullName evidence="6">LysR family transcriptional regulator</fullName>
    </submittedName>
</protein>
<dbReference type="InterPro" id="IPR036388">
    <property type="entry name" value="WH-like_DNA-bd_sf"/>
</dbReference>
<organism evidence="6 7">
    <name type="scientific">Litoribrevibacter euphylliae</name>
    <dbReference type="NCBI Taxonomy" id="1834034"/>
    <lineage>
        <taxon>Bacteria</taxon>
        <taxon>Pseudomonadati</taxon>
        <taxon>Pseudomonadota</taxon>
        <taxon>Gammaproteobacteria</taxon>
        <taxon>Oceanospirillales</taxon>
        <taxon>Oceanospirillaceae</taxon>
        <taxon>Litoribrevibacter</taxon>
    </lineage>
</organism>
<comment type="caution">
    <text evidence="6">The sequence shown here is derived from an EMBL/GenBank/DDBJ whole genome shotgun (WGS) entry which is preliminary data.</text>
</comment>
<evidence type="ECO:0000256" key="1">
    <source>
        <dbReference type="ARBA" id="ARBA00009437"/>
    </source>
</evidence>
<proteinExistence type="inferred from homology"/>
<evidence type="ECO:0000256" key="4">
    <source>
        <dbReference type="ARBA" id="ARBA00023163"/>
    </source>
</evidence>
<evidence type="ECO:0000256" key="2">
    <source>
        <dbReference type="ARBA" id="ARBA00023015"/>
    </source>
</evidence>
<dbReference type="InterPro" id="IPR036390">
    <property type="entry name" value="WH_DNA-bd_sf"/>
</dbReference>
<dbReference type="PANTHER" id="PTHR30118:SF15">
    <property type="entry name" value="TRANSCRIPTIONAL REGULATORY PROTEIN"/>
    <property type="match status" value="1"/>
</dbReference>
<dbReference type="RefSeq" id="WP_386718797.1">
    <property type="nucleotide sequence ID" value="NZ_JBHRSZ010000004.1"/>
</dbReference>
<evidence type="ECO:0000259" key="5">
    <source>
        <dbReference type="PROSITE" id="PS50931"/>
    </source>
</evidence>
<keyword evidence="2" id="KW-0805">Transcription regulation</keyword>
<dbReference type="PANTHER" id="PTHR30118">
    <property type="entry name" value="HTH-TYPE TRANSCRIPTIONAL REGULATOR LEUO-RELATED"/>
    <property type="match status" value="1"/>
</dbReference>
<dbReference type="EMBL" id="JBHRSZ010000004">
    <property type="protein sequence ID" value="MFC3150943.1"/>
    <property type="molecule type" value="Genomic_DNA"/>
</dbReference>
<keyword evidence="3" id="KW-0238">DNA-binding</keyword>
<dbReference type="Gene3D" id="1.10.10.10">
    <property type="entry name" value="Winged helix-like DNA-binding domain superfamily/Winged helix DNA-binding domain"/>
    <property type="match status" value="1"/>
</dbReference>
<dbReference type="PROSITE" id="PS50931">
    <property type="entry name" value="HTH_LYSR"/>
    <property type="match status" value="1"/>
</dbReference>
<gene>
    <name evidence="6" type="ORF">ACFOEK_07880</name>
</gene>
<dbReference type="InterPro" id="IPR050389">
    <property type="entry name" value="LysR-type_TF"/>
</dbReference>
<accession>A0ABV7HE64</accession>
<evidence type="ECO:0000313" key="7">
    <source>
        <dbReference type="Proteomes" id="UP001595476"/>
    </source>
</evidence>
<dbReference type="Pfam" id="PF03466">
    <property type="entry name" value="LysR_substrate"/>
    <property type="match status" value="1"/>
</dbReference>
<dbReference type="SUPFAM" id="SSF46785">
    <property type="entry name" value="Winged helix' DNA-binding domain"/>
    <property type="match status" value="1"/>
</dbReference>